<protein>
    <submittedName>
        <fullName evidence="1">Uncharacterized protein</fullName>
    </submittedName>
</protein>
<evidence type="ECO:0000313" key="2">
    <source>
        <dbReference type="Proteomes" id="UP000663874"/>
    </source>
</evidence>
<evidence type="ECO:0000313" key="1">
    <source>
        <dbReference type="EMBL" id="CAF4283068.1"/>
    </source>
</evidence>
<proteinExistence type="predicted"/>
<dbReference type="AlphaFoldDB" id="A0A820GUD4"/>
<name>A0A820GUD4_9BILA</name>
<comment type="caution">
    <text evidence="1">The sequence shown here is derived from an EMBL/GenBank/DDBJ whole genome shotgun (WGS) entry which is preliminary data.</text>
</comment>
<dbReference type="EMBL" id="CAJOBE010028872">
    <property type="protein sequence ID" value="CAF4283068.1"/>
    <property type="molecule type" value="Genomic_DNA"/>
</dbReference>
<accession>A0A820GUD4</accession>
<gene>
    <name evidence="1" type="ORF">FNK824_LOCUS39969</name>
</gene>
<organism evidence="1 2">
    <name type="scientific">Rotaria sordida</name>
    <dbReference type="NCBI Taxonomy" id="392033"/>
    <lineage>
        <taxon>Eukaryota</taxon>
        <taxon>Metazoa</taxon>
        <taxon>Spiralia</taxon>
        <taxon>Gnathifera</taxon>
        <taxon>Rotifera</taxon>
        <taxon>Eurotatoria</taxon>
        <taxon>Bdelloidea</taxon>
        <taxon>Philodinida</taxon>
        <taxon>Philodinidae</taxon>
        <taxon>Rotaria</taxon>
    </lineage>
</organism>
<dbReference type="Proteomes" id="UP000663874">
    <property type="component" value="Unassembled WGS sequence"/>
</dbReference>
<reference evidence="1" key="1">
    <citation type="submission" date="2021-02" db="EMBL/GenBank/DDBJ databases">
        <authorList>
            <person name="Nowell W R."/>
        </authorList>
    </citation>
    <scope>NUCLEOTIDE SEQUENCE</scope>
</reference>
<feature type="non-terminal residue" evidence="1">
    <location>
        <position position="1"/>
    </location>
</feature>
<sequence>PFFERLNSFDNQTLLSLRGLTSSIELTTQQNPI</sequence>